<dbReference type="GO" id="GO:0006014">
    <property type="term" value="P:D-ribose metabolic process"/>
    <property type="evidence" value="ECO:0007669"/>
    <property type="project" value="TreeGrafter"/>
</dbReference>
<dbReference type="AlphaFoldDB" id="A0A068WRA9"/>
<protein>
    <recommendedName>
        <fullName evidence="4">ribose-5-phosphate isomerase</fullName>
        <ecNumber evidence="4">5.3.1.6</ecNumber>
    </recommendedName>
    <alternativeName>
        <fullName evidence="6">Phosphoriboisomerase</fullName>
    </alternativeName>
</protein>
<reference evidence="9" key="3">
    <citation type="submission" date="2020-10" db="UniProtKB">
        <authorList>
            <consortium name="WormBaseParasite"/>
        </authorList>
    </citation>
    <scope>IDENTIFICATION</scope>
</reference>
<dbReference type="PANTHER" id="PTHR11934:SF0">
    <property type="entry name" value="RIBOSE-5-PHOSPHATE ISOMERASE"/>
    <property type="match status" value="1"/>
</dbReference>
<dbReference type="PANTHER" id="PTHR11934">
    <property type="entry name" value="RIBOSE-5-PHOSPHATE ISOMERASE"/>
    <property type="match status" value="1"/>
</dbReference>
<dbReference type="FunFam" id="3.40.50.1360:FF:000001">
    <property type="entry name" value="Ribose-5-phosphate isomerase A"/>
    <property type="match status" value="1"/>
</dbReference>
<dbReference type="WBParaSite" id="EgrG_001185300">
    <property type="protein sequence ID" value="EgrG_001185300"/>
    <property type="gene ID" value="EgrG_001185300"/>
</dbReference>
<evidence type="ECO:0000313" key="7">
    <source>
        <dbReference type="EMBL" id="CDS22683.1"/>
    </source>
</evidence>
<organism evidence="7">
    <name type="scientific">Echinococcus granulosus</name>
    <name type="common">Hydatid tapeworm</name>
    <dbReference type="NCBI Taxonomy" id="6210"/>
    <lineage>
        <taxon>Eukaryota</taxon>
        <taxon>Metazoa</taxon>
        <taxon>Spiralia</taxon>
        <taxon>Lophotrochozoa</taxon>
        <taxon>Platyhelminthes</taxon>
        <taxon>Cestoda</taxon>
        <taxon>Eucestoda</taxon>
        <taxon>Cyclophyllidea</taxon>
        <taxon>Taeniidae</taxon>
        <taxon>Echinococcus</taxon>
        <taxon>Echinococcus granulosus group</taxon>
    </lineage>
</organism>
<dbReference type="EMBL" id="LK028587">
    <property type="protein sequence ID" value="CDS22683.1"/>
    <property type="molecule type" value="Genomic_DNA"/>
</dbReference>
<dbReference type="SUPFAM" id="SSF100950">
    <property type="entry name" value="NagB/RpiA/CoA transferase-like"/>
    <property type="match status" value="1"/>
</dbReference>
<dbReference type="Proteomes" id="UP000492820">
    <property type="component" value="Unassembled WGS sequence"/>
</dbReference>
<proteinExistence type="inferred from homology"/>
<reference evidence="7" key="2">
    <citation type="submission" date="2014-06" db="EMBL/GenBank/DDBJ databases">
        <authorList>
            <person name="Aslett M."/>
        </authorList>
    </citation>
    <scope>NUCLEOTIDE SEQUENCE</scope>
</reference>
<evidence type="ECO:0000256" key="5">
    <source>
        <dbReference type="ARBA" id="ARBA00023235"/>
    </source>
</evidence>
<evidence type="ECO:0000256" key="6">
    <source>
        <dbReference type="ARBA" id="ARBA00029734"/>
    </source>
</evidence>
<dbReference type="GO" id="GO:0009052">
    <property type="term" value="P:pentose-phosphate shunt, non-oxidative branch"/>
    <property type="evidence" value="ECO:0007669"/>
    <property type="project" value="InterPro"/>
</dbReference>
<evidence type="ECO:0000256" key="3">
    <source>
        <dbReference type="ARBA" id="ARBA00008088"/>
    </source>
</evidence>
<evidence type="ECO:0000313" key="9">
    <source>
        <dbReference type="WBParaSite" id="EgrG_001185300"/>
    </source>
</evidence>
<sequence>MLQRATAFGGTFPTSVRKFIRTIERKLASMASVEVGKKCAAYKAVDEWLMDEQVVGIGSGTTVVYAVERIAELVTRHQYKIQCIPTSYQALQLIKAAKLPLTSLTDHPLLDVAFDGVDEITPEFASIKGGGGCLIQEKIVDANAKYFIAVADEGKLSKYLGEHWARGLPIEVIPIAATPIKLEIEKRFGGEVNIRMGVAKMGPVISDNGNFIMDWKFEPTPSIDWQQINVELHMIPGVVGTGLFLGTAHQAYLGTTDGRVSVLKNPNG</sequence>
<dbReference type="NCBIfam" id="TIGR00021">
    <property type="entry name" value="rpiA"/>
    <property type="match status" value="1"/>
</dbReference>
<dbReference type="InterPro" id="IPR004788">
    <property type="entry name" value="Ribose5P_isomerase_type_A"/>
</dbReference>
<gene>
    <name evidence="9" type="primary">EGR_07012</name>
    <name evidence="7" type="ORF">EgrG_001185300</name>
</gene>
<dbReference type="FunFam" id="3.30.70.260:FF:000018">
    <property type="entry name" value="Ribose-5-phosphate isomerase A"/>
    <property type="match status" value="1"/>
</dbReference>
<evidence type="ECO:0000256" key="4">
    <source>
        <dbReference type="ARBA" id="ARBA00011959"/>
    </source>
</evidence>
<evidence type="ECO:0000256" key="2">
    <source>
        <dbReference type="ARBA" id="ARBA00004988"/>
    </source>
</evidence>
<dbReference type="InterPro" id="IPR037171">
    <property type="entry name" value="NagB/RpiA_transferase-like"/>
</dbReference>
<comment type="similarity">
    <text evidence="3">Belongs to the ribose 5-phosphate isomerase family.</text>
</comment>
<dbReference type="Gene3D" id="3.30.70.260">
    <property type="match status" value="1"/>
</dbReference>
<name>A0A068WRA9_ECHGR</name>
<dbReference type="Pfam" id="PF06026">
    <property type="entry name" value="Rib_5-P_isom_A"/>
    <property type="match status" value="1"/>
</dbReference>
<accession>A0A068WRA9</accession>
<keyword evidence="5 7" id="KW-0413">Isomerase</keyword>
<dbReference type="OrthoDB" id="1555531at2759"/>
<dbReference type="NCBIfam" id="NF001924">
    <property type="entry name" value="PRK00702.1"/>
    <property type="match status" value="1"/>
</dbReference>
<dbReference type="SUPFAM" id="SSF75445">
    <property type="entry name" value="D-ribose-5-phosphate isomerase (RpiA), lid domain"/>
    <property type="match status" value="1"/>
</dbReference>
<reference evidence="7 8" key="1">
    <citation type="journal article" date="2013" name="Nature">
        <title>The genomes of four tapeworm species reveal adaptations to parasitism.</title>
        <authorList>
            <person name="Tsai I.J."/>
            <person name="Zarowiecki M."/>
            <person name="Holroyd N."/>
            <person name="Garciarrubio A."/>
            <person name="Sanchez-Flores A."/>
            <person name="Brooks K.L."/>
            <person name="Tracey A."/>
            <person name="Bobes R.J."/>
            <person name="Fragoso G."/>
            <person name="Sciutto E."/>
            <person name="Aslett M."/>
            <person name="Beasley H."/>
            <person name="Bennett H.M."/>
            <person name="Cai J."/>
            <person name="Camicia F."/>
            <person name="Clark R."/>
            <person name="Cucher M."/>
            <person name="De Silva N."/>
            <person name="Day T.A."/>
            <person name="Deplazes P."/>
            <person name="Estrada K."/>
            <person name="Fernandez C."/>
            <person name="Holland P.W."/>
            <person name="Hou J."/>
            <person name="Hu S."/>
            <person name="Huckvale T."/>
            <person name="Hung S.S."/>
            <person name="Kamenetzky L."/>
            <person name="Keane J.A."/>
            <person name="Kiss F."/>
            <person name="Koziol U."/>
            <person name="Lambert O."/>
            <person name="Liu K."/>
            <person name="Luo X."/>
            <person name="Luo Y."/>
            <person name="Macchiaroli N."/>
            <person name="Nichol S."/>
            <person name="Paps J."/>
            <person name="Parkinson J."/>
            <person name="Pouchkina-Stantcheva N."/>
            <person name="Riddiford N."/>
            <person name="Rosenzvit M."/>
            <person name="Salinas G."/>
            <person name="Wasmuth J.D."/>
            <person name="Zamanian M."/>
            <person name="Zheng Y."/>
            <person name="Cai X."/>
            <person name="Soberon X."/>
            <person name="Olson P.D."/>
            <person name="Laclette J.P."/>
            <person name="Brehm K."/>
            <person name="Berriman M."/>
            <person name="Garciarrubio A."/>
            <person name="Bobes R.J."/>
            <person name="Fragoso G."/>
            <person name="Sanchez-Flores A."/>
            <person name="Estrada K."/>
            <person name="Cevallos M.A."/>
            <person name="Morett E."/>
            <person name="Gonzalez V."/>
            <person name="Portillo T."/>
            <person name="Ochoa-Leyva A."/>
            <person name="Jose M.V."/>
            <person name="Sciutto E."/>
            <person name="Landa A."/>
            <person name="Jimenez L."/>
            <person name="Valdes V."/>
            <person name="Carrero J.C."/>
            <person name="Larralde C."/>
            <person name="Morales-Montor J."/>
            <person name="Limon-Lason J."/>
            <person name="Soberon X."/>
            <person name="Laclette J.P."/>
        </authorList>
    </citation>
    <scope>NUCLEOTIDE SEQUENCE [LARGE SCALE GENOMIC DNA]</scope>
</reference>
<dbReference type="UniPathway" id="UPA00115">
    <property type="reaction ID" value="UER00412"/>
</dbReference>
<dbReference type="CDD" id="cd01398">
    <property type="entry name" value="RPI_A"/>
    <property type="match status" value="1"/>
</dbReference>
<dbReference type="GO" id="GO:0005737">
    <property type="term" value="C:cytoplasm"/>
    <property type="evidence" value="ECO:0007669"/>
    <property type="project" value="TreeGrafter"/>
</dbReference>
<dbReference type="EC" id="5.3.1.6" evidence="4"/>
<comment type="pathway">
    <text evidence="2">Carbohydrate degradation; pentose phosphate pathway; D-ribose 5-phosphate from D-ribulose 5-phosphate (non-oxidative stage): step 1/1.</text>
</comment>
<evidence type="ECO:0000313" key="8">
    <source>
        <dbReference type="Proteomes" id="UP000492820"/>
    </source>
</evidence>
<comment type="catalytic activity">
    <reaction evidence="1">
        <text>aldehydo-D-ribose 5-phosphate = D-ribulose 5-phosphate</text>
        <dbReference type="Rhea" id="RHEA:14657"/>
        <dbReference type="ChEBI" id="CHEBI:58121"/>
        <dbReference type="ChEBI" id="CHEBI:58273"/>
        <dbReference type="EC" id="5.3.1.6"/>
    </reaction>
</comment>
<dbReference type="GO" id="GO:0004751">
    <property type="term" value="F:ribose-5-phosphate isomerase activity"/>
    <property type="evidence" value="ECO:0007669"/>
    <property type="project" value="UniProtKB-EC"/>
</dbReference>
<evidence type="ECO:0000256" key="1">
    <source>
        <dbReference type="ARBA" id="ARBA00001713"/>
    </source>
</evidence>
<dbReference type="Gene3D" id="3.40.50.1360">
    <property type="match status" value="1"/>
</dbReference>